<feature type="region of interest" description="Disordered" evidence="1">
    <location>
        <begin position="1"/>
        <end position="23"/>
    </location>
</feature>
<accession>A0A917DCM1</accession>
<sequence>MEIDTNEANRFLAKGSDGKGYDVHQVDGPKRTEWFLSTGVALASDDGIVFTAPGDDLVLTRVGA</sequence>
<gene>
    <name evidence="2" type="ORF">GCM10011335_35290</name>
</gene>
<dbReference type="Proteomes" id="UP000613160">
    <property type="component" value="Unassembled WGS sequence"/>
</dbReference>
<proteinExistence type="predicted"/>
<dbReference type="EMBL" id="BMJJ01000009">
    <property type="protein sequence ID" value="GGD29102.1"/>
    <property type="molecule type" value="Genomic_DNA"/>
</dbReference>
<dbReference type="AlphaFoldDB" id="A0A917DCM1"/>
<reference evidence="2" key="2">
    <citation type="submission" date="2020-09" db="EMBL/GenBank/DDBJ databases">
        <authorList>
            <person name="Sun Q."/>
            <person name="Zhou Y."/>
        </authorList>
    </citation>
    <scope>NUCLEOTIDE SEQUENCE</scope>
    <source>
        <strain evidence="2">CGMCC 1.15493</strain>
    </source>
</reference>
<reference evidence="2" key="1">
    <citation type="journal article" date="2014" name="Int. J. Syst. Evol. Microbiol.">
        <title>Complete genome sequence of Corynebacterium casei LMG S-19264T (=DSM 44701T), isolated from a smear-ripened cheese.</title>
        <authorList>
            <consortium name="US DOE Joint Genome Institute (JGI-PGF)"/>
            <person name="Walter F."/>
            <person name="Albersmeier A."/>
            <person name="Kalinowski J."/>
            <person name="Ruckert C."/>
        </authorList>
    </citation>
    <scope>NUCLEOTIDE SEQUENCE</scope>
    <source>
        <strain evidence="2">CGMCC 1.15493</strain>
    </source>
</reference>
<evidence type="ECO:0000313" key="2">
    <source>
        <dbReference type="EMBL" id="GGD29102.1"/>
    </source>
</evidence>
<organism evidence="2 3">
    <name type="scientific">Aureimonas glaciei</name>
    <dbReference type="NCBI Taxonomy" id="1776957"/>
    <lineage>
        <taxon>Bacteria</taxon>
        <taxon>Pseudomonadati</taxon>
        <taxon>Pseudomonadota</taxon>
        <taxon>Alphaproteobacteria</taxon>
        <taxon>Hyphomicrobiales</taxon>
        <taxon>Aurantimonadaceae</taxon>
        <taxon>Aureimonas</taxon>
    </lineage>
</organism>
<evidence type="ECO:0000256" key="1">
    <source>
        <dbReference type="SAM" id="MobiDB-lite"/>
    </source>
</evidence>
<protein>
    <submittedName>
        <fullName evidence="2">Uncharacterized protein</fullName>
    </submittedName>
</protein>
<dbReference type="RefSeq" id="WP_188853165.1">
    <property type="nucleotide sequence ID" value="NZ_BMJJ01000009.1"/>
</dbReference>
<name>A0A917DCM1_9HYPH</name>
<keyword evidence="3" id="KW-1185">Reference proteome</keyword>
<evidence type="ECO:0000313" key="3">
    <source>
        <dbReference type="Proteomes" id="UP000613160"/>
    </source>
</evidence>
<comment type="caution">
    <text evidence="2">The sequence shown here is derived from an EMBL/GenBank/DDBJ whole genome shotgun (WGS) entry which is preliminary data.</text>
</comment>